<name>A0A5M9HZR2_9FIRM</name>
<keyword evidence="2 5" id="KW-0413">Isomerase</keyword>
<organism evidence="5 6">
    <name type="scientific">Mediterraneibacter catenae</name>
    <dbReference type="NCBI Taxonomy" id="2594882"/>
    <lineage>
        <taxon>Bacteria</taxon>
        <taxon>Bacillati</taxon>
        <taxon>Bacillota</taxon>
        <taxon>Clostridia</taxon>
        <taxon>Lachnospirales</taxon>
        <taxon>Lachnospiraceae</taxon>
        <taxon>Mediterraneibacter</taxon>
    </lineage>
</organism>
<dbReference type="EMBL" id="VMSO01000022">
    <property type="protein sequence ID" value="KAA8500552.1"/>
    <property type="molecule type" value="Genomic_DNA"/>
</dbReference>
<evidence type="ECO:0000313" key="6">
    <source>
        <dbReference type="Proteomes" id="UP000322025"/>
    </source>
</evidence>
<feature type="binding site" evidence="4">
    <location>
        <begin position="8"/>
        <end position="9"/>
    </location>
    <ligand>
        <name>D-ribulose 5-phosphate</name>
        <dbReference type="ChEBI" id="CHEBI:58121"/>
    </ligand>
</feature>
<dbReference type="InterPro" id="IPR004785">
    <property type="entry name" value="RpiB"/>
</dbReference>
<evidence type="ECO:0000256" key="4">
    <source>
        <dbReference type="PIRSR" id="PIRSR005384-2"/>
    </source>
</evidence>
<dbReference type="FunFam" id="3.40.1400.10:FF:000001">
    <property type="entry name" value="Ribose 5-phosphate isomerase B"/>
    <property type="match status" value="1"/>
</dbReference>
<dbReference type="PANTHER" id="PTHR30345">
    <property type="entry name" value="RIBOSE-5-PHOSPHATE ISOMERASE B"/>
    <property type="match status" value="1"/>
</dbReference>
<comment type="caution">
    <text evidence="5">The sequence shown here is derived from an EMBL/GenBank/DDBJ whole genome shotgun (WGS) entry which is preliminary data.</text>
</comment>
<dbReference type="PANTHER" id="PTHR30345:SF0">
    <property type="entry name" value="DNA DAMAGE-REPAIR_TOLERATION PROTEIN DRT102"/>
    <property type="match status" value="1"/>
</dbReference>
<dbReference type="Proteomes" id="UP000322025">
    <property type="component" value="Unassembled WGS sequence"/>
</dbReference>
<dbReference type="AlphaFoldDB" id="A0A5M9HZR2"/>
<feature type="active site" description="Proton donor" evidence="3">
    <location>
        <position position="98"/>
    </location>
</feature>
<dbReference type="PIRSF" id="PIRSF005384">
    <property type="entry name" value="RpiB_LacA_B"/>
    <property type="match status" value="1"/>
</dbReference>
<keyword evidence="6" id="KW-1185">Reference proteome</keyword>
<reference evidence="5" key="1">
    <citation type="submission" date="2019-07" db="EMBL/GenBank/DDBJ databases">
        <authorList>
            <person name="Wongkuna S."/>
            <person name="Scaria J."/>
        </authorList>
    </citation>
    <scope>NUCLEOTIDE SEQUENCE [LARGE SCALE GENOMIC DNA]</scope>
    <source>
        <strain evidence="5">SW178</strain>
    </source>
</reference>
<dbReference type="GO" id="GO:0019316">
    <property type="term" value="P:D-allose catabolic process"/>
    <property type="evidence" value="ECO:0007669"/>
    <property type="project" value="TreeGrafter"/>
</dbReference>
<gene>
    <name evidence="5" type="primary">rpiB</name>
    <name evidence="5" type="ORF">FNY66_12960</name>
</gene>
<dbReference type="EC" id="5.3.1.6" evidence="5"/>
<sequence length="148" mass="15952">MKIGIGNDHSALELKAEIIEFLKEKGHEVVDYGTNSAESCDYPVYGELVARAVAAGEVDQGILICGTGLGISLAANKVKGIRAAVCSEPFTAKMARAHNDCNILAFGARVVGGELAKMMVDTWLNTEFEGGRHQRRVDMITAIEEKEQ</sequence>
<dbReference type="SUPFAM" id="SSF89623">
    <property type="entry name" value="Ribose/Galactose isomerase RpiB/AlsB"/>
    <property type="match status" value="1"/>
</dbReference>
<feature type="binding site" evidence="4">
    <location>
        <position position="136"/>
    </location>
    <ligand>
        <name>D-ribulose 5-phosphate</name>
        <dbReference type="ChEBI" id="CHEBI:58121"/>
    </ligand>
</feature>
<feature type="binding site" evidence="4">
    <location>
        <position position="109"/>
    </location>
    <ligand>
        <name>D-ribulose 5-phosphate</name>
        <dbReference type="ChEBI" id="CHEBI:58121"/>
    </ligand>
</feature>
<dbReference type="GO" id="GO:0009052">
    <property type="term" value="P:pentose-phosphate shunt, non-oxidative branch"/>
    <property type="evidence" value="ECO:0007669"/>
    <property type="project" value="TreeGrafter"/>
</dbReference>
<comment type="similarity">
    <text evidence="1">Belongs to the LacAB/RpiB family.</text>
</comment>
<dbReference type="InterPro" id="IPR003500">
    <property type="entry name" value="RpiB_LacA_LacB"/>
</dbReference>
<dbReference type="InterPro" id="IPR036569">
    <property type="entry name" value="RpiB_LacA_LacB_sf"/>
</dbReference>
<dbReference type="NCBIfam" id="TIGR00689">
    <property type="entry name" value="rpiB_lacA_lacB"/>
    <property type="match status" value="1"/>
</dbReference>
<dbReference type="RefSeq" id="WP_087152037.1">
    <property type="nucleotide sequence ID" value="NZ_VMSO01000022.1"/>
</dbReference>
<dbReference type="Gene3D" id="3.40.1400.10">
    <property type="entry name" value="Sugar-phosphate isomerase, RpiB/LacA/LacB"/>
    <property type="match status" value="1"/>
</dbReference>
<dbReference type="GO" id="GO:0004751">
    <property type="term" value="F:ribose-5-phosphate isomerase activity"/>
    <property type="evidence" value="ECO:0007669"/>
    <property type="project" value="UniProtKB-EC"/>
</dbReference>
<evidence type="ECO:0000313" key="5">
    <source>
        <dbReference type="EMBL" id="KAA8500552.1"/>
    </source>
</evidence>
<evidence type="ECO:0000256" key="1">
    <source>
        <dbReference type="ARBA" id="ARBA00008754"/>
    </source>
</evidence>
<dbReference type="NCBIfam" id="NF004051">
    <property type="entry name" value="PRK05571.1"/>
    <property type="match status" value="1"/>
</dbReference>
<evidence type="ECO:0000256" key="3">
    <source>
        <dbReference type="PIRSR" id="PIRSR005384-1"/>
    </source>
</evidence>
<feature type="active site" description="Proton acceptor" evidence="3">
    <location>
        <position position="65"/>
    </location>
</feature>
<accession>A0A5M9HZR2</accession>
<dbReference type="NCBIfam" id="TIGR01120">
    <property type="entry name" value="rpiB"/>
    <property type="match status" value="1"/>
</dbReference>
<protein>
    <submittedName>
        <fullName evidence="5">Ribose 5-phosphate isomerase B</fullName>
        <ecNumber evidence="5">5.3.1.6</ecNumber>
    </submittedName>
</protein>
<dbReference type="Pfam" id="PF02502">
    <property type="entry name" value="LacAB_rpiB"/>
    <property type="match status" value="1"/>
</dbReference>
<feature type="binding site" evidence="4">
    <location>
        <position position="99"/>
    </location>
    <ligand>
        <name>D-ribulose 5-phosphate</name>
        <dbReference type="ChEBI" id="CHEBI:58121"/>
    </ligand>
</feature>
<evidence type="ECO:0000256" key="2">
    <source>
        <dbReference type="ARBA" id="ARBA00023235"/>
    </source>
</evidence>
<feature type="binding site" evidence="4">
    <location>
        <begin position="66"/>
        <end position="70"/>
    </location>
    <ligand>
        <name>D-ribulose 5-phosphate</name>
        <dbReference type="ChEBI" id="CHEBI:58121"/>
    </ligand>
</feature>
<feature type="binding site" evidence="4">
    <location>
        <position position="132"/>
    </location>
    <ligand>
        <name>D-ribulose 5-phosphate</name>
        <dbReference type="ChEBI" id="CHEBI:58121"/>
    </ligand>
</feature>
<dbReference type="OrthoDB" id="1778624at2"/>
<proteinExistence type="inferred from homology"/>